<dbReference type="Pfam" id="PF13927">
    <property type="entry name" value="Ig_3"/>
    <property type="match status" value="1"/>
</dbReference>
<feature type="domain" description="Ig-like" evidence="11">
    <location>
        <begin position="28"/>
        <end position="143"/>
    </location>
</feature>
<feature type="signal peptide" evidence="10">
    <location>
        <begin position="1"/>
        <end position="19"/>
    </location>
</feature>
<evidence type="ECO:0000256" key="3">
    <source>
        <dbReference type="ARBA" id="ARBA00022734"/>
    </source>
</evidence>
<reference evidence="12" key="1">
    <citation type="submission" date="2019-06" db="EMBL/GenBank/DDBJ databases">
        <authorList>
            <consortium name="Wellcome Sanger Institute Data Sharing"/>
        </authorList>
    </citation>
    <scope>NUCLEOTIDE SEQUENCE [LARGE SCALE GENOMIC DNA]</scope>
</reference>
<feature type="domain" description="Ig-like" evidence="11">
    <location>
        <begin position="144"/>
        <end position="240"/>
    </location>
</feature>
<evidence type="ECO:0000256" key="9">
    <source>
        <dbReference type="SAM" id="Phobius"/>
    </source>
</evidence>
<dbReference type="Ensembl" id="ENSSORT00005024153.1">
    <property type="protein sequence ID" value="ENSSORP00005023474.1"/>
    <property type="gene ID" value="ENSSORG00005011369.1"/>
</dbReference>
<evidence type="ECO:0000256" key="6">
    <source>
        <dbReference type="ARBA" id="ARBA00023136"/>
    </source>
</evidence>
<dbReference type="InterPro" id="IPR013106">
    <property type="entry name" value="Ig_V-set"/>
</dbReference>
<dbReference type="SUPFAM" id="SSF48726">
    <property type="entry name" value="Immunoglobulin"/>
    <property type="match status" value="2"/>
</dbReference>
<dbReference type="PANTHER" id="PTHR12035">
    <property type="entry name" value="SIALIC ACID BINDING IMMUNOGLOBULIN-LIKE LECTIN"/>
    <property type="match status" value="1"/>
</dbReference>
<comment type="similarity">
    <text evidence="7">Belongs to the immunoglobulin superfamily. SIGLEC (sialic acid binding Ig-like lectin) family.</text>
</comment>
<evidence type="ECO:0000313" key="12">
    <source>
        <dbReference type="Ensembl" id="ENSSORP00005023474.1"/>
    </source>
</evidence>
<evidence type="ECO:0000256" key="8">
    <source>
        <dbReference type="SAM" id="MobiDB-lite"/>
    </source>
</evidence>
<evidence type="ECO:0000313" key="13">
    <source>
        <dbReference type="Proteomes" id="UP000472271"/>
    </source>
</evidence>
<accession>A0A673A2L8</accession>
<name>A0A673A2L8_9TELE</name>
<keyword evidence="6 9" id="KW-0472">Membrane</keyword>
<dbReference type="RefSeq" id="XP_030012835.1">
    <property type="nucleotide sequence ID" value="XM_030156975.1"/>
</dbReference>
<feature type="region of interest" description="Disordered" evidence="8">
    <location>
        <begin position="451"/>
        <end position="500"/>
    </location>
</feature>
<keyword evidence="3" id="KW-0430">Lectin</keyword>
<organism evidence="12 13">
    <name type="scientific">Sphaeramia orbicularis</name>
    <name type="common">orbiculate cardinalfish</name>
    <dbReference type="NCBI Taxonomy" id="375764"/>
    <lineage>
        <taxon>Eukaryota</taxon>
        <taxon>Metazoa</taxon>
        <taxon>Chordata</taxon>
        <taxon>Craniata</taxon>
        <taxon>Vertebrata</taxon>
        <taxon>Euteleostomi</taxon>
        <taxon>Actinopterygii</taxon>
        <taxon>Neopterygii</taxon>
        <taxon>Teleostei</taxon>
        <taxon>Neoteleostei</taxon>
        <taxon>Acanthomorphata</taxon>
        <taxon>Gobiaria</taxon>
        <taxon>Kurtiformes</taxon>
        <taxon>Apogonoidei</taxon>
        <taxon>Apogonidae</taxon>
        <taxon>Apogoninae</taxon>
        <taxon>Sphaeramia</taxon>
    </lineage>
</organism>
<keyword evidence="5 9" id="KW-1133">Transmembrane helix</keyword>
<dbReference type="AlphaFoldDB" id="A0A673A2L8"/>
<gene>
    <name evidence="12" type="primary">LOC115434853</name>
</gene>
<keyword evidence="4" id="KW-0130">Cell adhesion</keyword>
<evidence type="ECO:0000256" key="2">
    <source>
        <dbReference type="ARBA" id="ARBA00022692"/>
    </source>
</evidence>
<dbReference type="GO" id="GO:0033691">
    <property type="term" value="F:sialic acid binding"/>
    <property type="evidence" value="ECO:0007669"/>
    <property type="project" value="TreeGrafter"/>
</dbReference>
<evidence type="ECO:0000256" key="4">
    <source>
        <dbReference type="ARBA" id="ARBA00022889"/>
    </source>
</evidence>
<dbReference type="Pfam" id="PF07686">
    <property type="entry name" value="V-set"/>
    <property type="match status" value="1"/>
</dbReference>
<feature type="region of interest" description="Disordered" evidence="8">
    <location>
        <begin position="410"/>
        <end position="433"/>
    </location>
</feature>
<dbReference type="InterPro" id="IPR036179">
    <property type="entry name" value="Ig-like_dom_sf"/>
</dbReference>
<feature type="chain" id="PRO_5025433362" evidence="10">
    <location>
        <begin position="20"/>
        <end position="526"/>
    </location>
</feature>
<evidence type="ECO:0000256" key="5">
    <source>
        <dbReference type="ARBA" id="ARBA00022989"/>
    </source>
</evidence>
<dbReference type="SMART" id="SM00409">
    <property type="entry name" value="IG"/>
    <property type="match status" value="2"/>
</dbReference>
<dbReference type="GO" id="GO:0007155">
    <property type="term" value="P:cell adhesion"/>
    <property type="evidence" value="ECO:0007669"/>
    <property type="project" value="UniProtKB-KW"/>
</dbReference>
<keyword evidence="13" id="KW-1185">Reference proteome</keyword>
<dbReference type="Gene3D" id="2.60.40.10">
    <property type="entry name" value="Immunoglobulins"/>
    <property type="match status" value="3"/>
</dbReference>
<comment type="subcellular location">
    <subcellularLocation>
        <location evidence="1">Membrane</location>
        <topology evidence="1">Single-pass membrane protein</topology>
    </subcellularLocation>
</comment>
<keyword evidence="2 9" id="KW-0812">Transmembrane</keyword>
<dbReference type="PROSITE" id="PS50835">
    <property type="entry name" value="IG_LIKE"/>
    <property type="match status" value="3"/>
</dbReference>
<sequence length="526" mass="57402">MKMFLILTALLLSLKGNNAAAGETQNKPQGTNGLYINITAGEITAEAGLCAVLPCSFSTAGGFEAKSVIWYKCQLQEKCNDVIFNSSQSHKVQGRMSLLEFNLTKSNCSLIINDLTESDSGYYQLRLNGIASKPEATVNVKVSPVLTQKPTVKVPALTEGQQTTLTCTAPGLCSGSDPNITWTWRRSAEDDSYIPGNITTTHGHNSSLTFTPSAKHHSTEVTCKVNFRGNTSTQETVTLNVTLSPKILNISSCERSVRSEVVTCVCISEGFPLPTIRWPMLEKHSKYSVITTVSDHTINSTVTLSGKHVNNTVECISKRGETRDRMILSVSETKPNQRDLFKMLLKTVQEPQVIFSFLIGLVLSASICCLAGLCRRKKTKTSANLYETLEMVTAQTVPLKNAEQQIEDNPAHEPEVTEGQGVEASGTSAPGGDVEAKQVEYSDLDFSVLTRQRPAGAEETQASTETEYAEIKRETTEDTQDNDGEAAEMEEVKSGEDEENKLCVVVEEEQGEAVSLYSNLDEINDI</sequence>
<reference evidence="12" key="3">
    <citation type="submission" date="2025-09" db="UniProtKB">
        <authorList>
            <consortium name="Ensembl"/>
        </authorList>
    </citation>
    <scope>IDENTIFICATION</scope>
</reference>
<feature type="compositionally biased region" description="Acidic residues" evidence="8">
    <location>
        <begin position="477"/>
        <end position="489"/>
    </location>
</feature>
<dbReference type="InterPro" id="IPR003599">
    <property type="entry name" value="Ig_sub"/>
</dbReference>
<evidence type="ECO:0000259" key="11">
    <source>
        <dbReference type="PROSITE" id="PS50835"/>
    </source>
</evidence>
<dbReference type="InterPro" id="IPR051036">
    <property type="entry name" value="SIGLEC"/>
</dbReference>
<proteinExistence type="inferred from homology"/>
<dbReference type="InParanoid" id="A0A673A2L8"/>
<protein>
    <submittedName>
        <fullName evidence="12">Sialic acid-binding Ig-like lectin 9</fullName>
    </submittedName>
</protein>
<feature type="transmembrane region" description="Helical" evidence="9">
    <location>
        <begin position="353"/>
        <end position="374"/>
    </location>
</feature>
<feature type="domain" description="Ig-like" evidence="11">
    <location>
        <begin position="245"/>
        <end position="331"/>
    </location>
</feature>
<dbReference type="InterPro" id="IPR013783">
    <property type="entry name" value="Ig-like_fold"/>
</dbReference>
<reference evidence="12" key="2">
    <citation type="submission" date="2025-08" db="UniProtKB">
        <authorList>
            <consortium name="Ensembl"/>
        </authorList>
    </citation>
    <scope>IDENTIFICATION</scope>
</reference>
<dbReference type="OrthoDB" id="10012075at2759"/>
<dbReference type="PANTHER" id="PTHR12035:SF128">
    <property type="entry name" value="BRANCHED CHAIN KETO ACID DEHYDROGENASE E1 SUBUNIT BETA,-LIKE-RELATED"/>
    <property type="match status" value="1"/>
</dbReference>
<dbReference type="GO" id="GO:0030246">
    <property type="term" value="F:carbohydrate binding"/>
    <property type="evidence" value="ECO:0007669"/>
    <property type="project" value="UniProtKB-KW"/>
</dbReference>
<evidence type="ECO:0000256" key="7">
    <source>
        <dbReference type="ARBA" id="ARBA00038361"/>
    </source>
</evidence>
<dbReference type="Proteomes" id="UP000472271">
    <property type="component" value="Chromosome 16"/>
</dbReference>
<dbReference type="GeneID" id="115434853"/>
<evidence type="ECO:0000256" key="1">
    <source>
        <dbReference type="ARBA" id="ARBA00004167"/>
    </source>
</evidence>
<dbReference type="InterPro" id="IPR007110">
    <property type="entry name" value="Ig-like_dom"/>
</dbReference>
<evidence type="ECO:0000256" key="10">
    <source>
        <dbReference type="SAM" id="SignalP"/>
    </source>
</evidence>
<dbReference type="GO" id="GO:0005886">
    <property type="term" value="C:plasma membrane"/>
    <property type="evidence" value="ECO:0007669"/>
    <property type="project" value="TreeGrafter"/>
</dbReference>
<keyword evidence="10" id="KW-0732">Signal</keyword>